<protein>
    <submittedName>
        <fullName evidence="1">Uncharacterized protein</fullName>
    </submittedName>
</protein>
<dbReference type="RefSeq" id="WP_129735488.1">
    <property type="nucleotide sequence ID" value="NZ_PRLM01000006.1"/>
</dbReference>
<evidence type="ECO:0000313" key="1">
    <source>
        <dbReference type="EMBL" id="RYC74583.1"/>
    </source>
</evidence>
<gene>
    <name evidence="1" type="ORF">G3RUM_00741</name>
</gene>
<dbReference type="Proteomes" id="UP001191019">
    <property type="component" value="Unassembled WGS sequence"/>
</dbReference>
<comment type="caution">
    <text evidence="1">The sequence shown here is derived from an EMBL/GenBank/DDBJ whole genome shotgun (WGS) entry which is preliminary data.</text>
</comment>
<accession>A0ABY0FLG3</accession>
<reference evidence="1 2" key="2">
    <citation type="journal article" date="2020" name="Cell Rep.">
        <title>Acquisition and Adaptation of Ultra-small Parasitic Reduced Genome Bacteria to Mammalian Hosts.</title>
        <authorList>
            <person name="McLean J.S."/>
            <person name="Bor B."/>
            <person name="Kerns K.A."/>
            <person name="Liu Q."/>
            <person name="To T.T."/>
            <person name="Solden L."/>
            <person name="Hendrickson E.L."/>
            <person name="Wrighton K."/>
            <person name="Shi W."/>
            <person name="He X."/>
        </authorList>
    </citation>
    <scope>NUCLEOTIDE SEQUENCE [LARGE SCALE GENOMIC DNA]</scope>
    <source>
        <strain evidence="1 2">TM7_G3_2_Rum_HOT_351B</strain>
    </source>
</reference>
<keyword evidence="2" id="KW-1185">Reference proteome</keyword>
<organism evidence="1 2">
    <name type="scientific">Candidatus Nanosyncoccus alces</name>
    <dbReference type="NCBI Taxonomy" id="2171997"/>
    <lineage>
        <taxon>Bacteria</taxon>
        <taxon>Candidatus Saccharimonadota</taxon>
        <taxon>Candidatus Nanosyncoccalia</taxon>
        <taxon>Candidatus Nanosyncoccales</taxon>
        <taxon>Candidatus Nanosyncoccaceae</taxon>
        <taxon>Candidatus Nanosyncoccus</taxon>
    </lineage>
</organism>
<sequence length="250" mass="29452">MLNSFTEIKQRVLDFERTNYQYLQFMNSTGNFKQLFDHSALIFKSEIASRVGYRTINFRPDNSVSNPKAKYGVISFKNFDNLKKKLLENGILEEESLNQHDVIYFKLPKIYQKQEIQKFVNDLANQKVKFQQIITPNNPNPMLFVRLENLEKILYENLRQTHPFAQKTVGVKTLNLAIDSLNLYLFYANSDNRDTKQCLNKIRSNLEAIRYHMKTVENLGIIHAKNLERILEEIIIAERIVKKELKCQTI</sequence>
<name>A0ABY0FLG3_9BACT</name>
<dbReference type="EMBL" id="PRLM01000006">
    <property type="protein sequence ID" value="RYC74583.1"/>
    <property type="molecule type" value="Genomic_DNA"/>
</dbReference>
<reference evidence="1 2" key="1">
    <citation type="journal article" date="2018" name="bioRxiv">
        <title>Evidence of independent acquisition and adaption of ultra-small bacteria to human hosts across the highly diverse yet reduced genomes of the phylum Saccharibacteria.</title>
        <authorList>
            <person name="McLean J.S."/>
            <person name="Bor B."/>
            <person name="To T.T."/>
            <person name="Liu Q."/>
            <person name="Kearns K.A."/>
            <person name="Solden L.M."/>
            <person name="Wrighton K.C."/>
            <person name="He X."/>
            <person name="Shi W."/>
        </authorList>
    </citation>
    <scope>NUCLEOTIDE SEQUENCE [LARGE SCALE GENOMIC DNA]</scope>
    <source>
        <strain evidence="1 2">TM7_G3_2_Rum_HOT_351B</strain>
    </source>
</reference>
<proteinExistence type="predicted"/>
<evidence type="ECO:0000313" key="2">
    <source>
        <dbReference type="Proteomes" id="UP001191019"/>
    </source>
</evidence>